<dbReference type="AlphaFoldDB" id="A0A7I7YPN8"/>
<name>A0A7I7YPN8_9MYCO</name>
<proteinExistence type="predicted"/>
<sequence>MPVKTVQYAPGRLADVFGEPAQPTILLWHGMQTDARETVRPLAGMLAGHGAAVVVPDWNSQSADGGRSDLLGSLELAREHADDRAGLVLVGWSLGGAAAAGLTIERSDVALAHTVCLAGAFMVPDPICGRVAADGLPADRAGAPFTLLHGVDDHAVPVTASRDFASHLQRAGWPVDLIELPADHGSIAGADYDRDAQRYVPARGGPALAMAREVAERISATLRYE</sequence>
<organism evidence="1 2">
    <name type="scientific">Mycobacterium parmense</name>
    <dbReference type="NCBI Taxonomy" id="185642"/>
    <lineage>
        <taxon>Bacteria</taxon>
        <taxon>Bacillati</taxon>
        <taxon>Actinomycetota</taxon>
        <taxon>Actinomycetes</taxon>
        <taxon>Mycobacteriales</taxon>
        <taxon>Mycobacteriaceae</taxon>
        <taxon>Mycobacterium</taxon>
        <taxon>Mycobacterium simiae complex</taxon>
    </lineage>
</organism>
<dbReference type="Proteomes" id="UP000467105">
    <property type="component" value="Chromosome"/>
</dbReference>
<protein>
    <recommendedName>
        <fullName evidence="3">Esterase</fullName>
    </recommendedName>
</protein>
<evidence type="ECO:0008006" key="3">
    <source>
        <dbReference type="Google" id="ProtNLM"/>
    </source>
</evidence>
<dbReference type="SUPFAM" id="SSF53474">
    <property type="entry name" value="alpha/beta-Hydrolases"/>
    <property type="match status" value="1"/>
</dbReference>
<evidence type="ECO:0000313" key="1">
    <source>
        <dbReference type="EMBL" id="BBZ43846.1"/>
    </source>
</evidence>
<dbReference type="EMBL" id="AP022614">
    <property type="protein sequence ID" value="BBZ43846.1"/>
    <property type="molecule type" value="Genomic_DNA"/>
</dbReference>
<accession>A0A7I7YPN8</accession>
<evidence type="ECO:0000313" key="2">
    <source>
        <dbReference type="Proteomes" id="UP000467105"/>
    </source>
</evidence>
<dbReference type="Gene3D" id="3.40.50.1820">
    <property type="entry name" value="alpha/beta hydrolase"/>
    <property type="match status" value="1"/>
</dbReference>
<reference evidence="1 2" key="1">
    <citation type="journal article" date="2019" name="Emerg. Microbes Infect.">
        <title>Comprehensive subspecies identification of 175 nontuberculous mycobacteria species based on 7547 genomic profiles.</title>
        <authorList>
            <person name="Matsumoto Y."/>
            <person name="Kinjo T."/>
            <person name="Motooka D."/>
            <person name="Nabeya D."/>
            <person name="Jung N."/>
            <person name="Uechi K."/>
            <person name="Horii T."/>
            <person name="Iida T."/>
            <person name="Fujita J."/>
            <person name="Nakamura S."/>
        </authorList>
    </citation>
    <scope>NUCLEOTIDE SEQUENCE [LARGE SCALE GENOMIC DNA]</scope>
    <source>
        <strain evidence="1 2">JCM 14742</strain>
    </source>
</reference>
<dbReference type="InterPro" id="IPR029058">
    <property type="entry name" value="AB_hydrolase_fold"/>
</dbReference>
<gene>
    <name evidence="1" type="ORF">MPRM_11270</name>
</gene>
<keyword evidence="2" id="KW-1185">Reference proteome</keyword>